<dbReference type="eggNOG" id="COG0228">
    <property type="taxonomic scope" value="Bacteria"/>
</dbReference>
<dbReference type="GO" id="GO:0015935">
    <property type="term" value="C:small ribosomal subunit"/>
    <property type="evidence" value="ECO:0007669"/>
    <property type="project" value="TreeGrafter"/>
</dbReference>
<dbReference type="Pfam" id="PF00886">
    <property type="entry name" value="Ribosomal_S16"/>
    <property type="match status" value="1"/>
</dbReference>
<dbReference type="Gene3D" id="3.30.1320.10">
    <property type="match status" value="1"/>
</dbReference>
<dbReference type="GO" id="GO:0003735">
    <property type="term" value="F:structural constituent of ribosome"/>
    <property type="evidence" value="ECO:0007669"/>
    <property type="project" value="InterPro"/>
</dbReference>
<protein>
    <recommendedName>
        <fullName evidence="3">Small ribosomal subunit protein bS16</fullName>
    </recommendedName>
</protein>
<evidence type="ECO:0000256" key="1">
    <source>
        <dbReference type="ARBA" id="ARBA00022980"/>
    </source>
</evidence>
<dbReference type="NCBIfam" id="TIGR00002">
    <property type="entry name" value="S16"/>
    <property type="match status" value="1"/>
</dbReference>
<dbReference type="RefSeq" id="WP_002684804.1">
    <property type="nucleotide sequence ID" value="NZ_JH600070.1"/>
</dbReference>
<dbReference type="EMBL" id="JH600070">
    <property type="protein sequence ID" value="EIJ42144.1"/>
    <property type="molecule type" value="Genomic_DNA"/>
</dbReference>
<evidence type="ECO:0000256" key="3">
    <source>
        <dbReference type="HAMAP-Rule" id="MF_00385"/>
    </source>
</evidence>
<dbReference type="GO" id="GO:0005737">
    <property type="term" value="C:cytoplasm"/>
    <property type="evidence" value="ECO:0007669"/>
    <property type="project" value="UniProtKB-ARBA"/>
</dbReference>
<accession>I3CEV1</accession>
<gene>
    <name evidence="3" type="primary">rpsP</name>
    <name evidence="4" type="ORF">BegalDRAFT_1245</name>
</gene>
<dbReference type="InterPro" id="IPR023803">
    <property type="entry name" value="Ribosomal_bS16_dom_sf"/>
</dbReference>
<dbReference type="GO" id="GO:0006412">
    <property type="term" value="P:translation"/>
    <property type="evidence" value="ECO:0007669"/>
    <property type="project" value="UniProtKB-UniRule"/>
</dbReference>
<evidence type="ECO:0000313" key="4">
    <source>
        <dbReference type="EMBL" id="EIJ42144.1"/>
    </source>
</evidence>
<keyword evidence="5" id="KW-1185">Reference proteome</keyword>
<dbReference type="PANTHER" id="PTHR12919">
    <property type="entry name" value="30S RIBOSOMAL PROTEIN S16"/>
    <property type="match status" value="1"/>
</dbReference>
<keyword evidence="2 3" id="KW-0687">Ribonucleoprotein</keyword>
<sequence>MVTIRLSRGGSKKRPFYHVVVTDSRSRRDGNYLESIGFYNPVANDKQEGLRLDVARVSYWLSVGAQPSEVVAKLIKDNAKKTIPAAC</sequence>
<dbReference type="Proteomes" id="UP000005744">
    <property type="component" value="Unassembled WGS sequence"/>
</dbReference>
<evidence type="ECO:0000313" key="5">
    <source>
        <dbReference type="Proteomes" id="UP000005744"/>
    </source>
</evidence>
<organism evidence="4 5">
    <name type="scientific">Beggiatoa alba B18LD</name>
    <dbReference type="NCBI Taxonomy" id="395493"/>
    <lineage>
        <taxon>Bacteria</taxon>
        <taxon>Pseudomonadati</taxon>
        <taxon>Pseudomonadota</taxon>
        <taxon>Gammaproteobacteria</taxon>
        <taxon>Thiotrichales</taxon>
        <taxon>Thiotrichaceae</taxon>
        <taxon>Beggiatoa</taxon>
    </lineage>
</organism>
<dbReference type="HAMAP" id="MF_00385">
    <property type="entry name" value="Ribosomal_bS16"/>
    <property type="match status" value="1"/>
</dbReference>
<dbReference type="InterPro" id="IPR000307">
    <property type="entry name" value="Ribosomal_bS16"/>
</dbReference>
<dbReference type="STRING" id="395493.BegalDRAFT_1245"/>
<proteinExistence type="inferred from homology"/>
<dbReference type="HOGENOM" id="CLU_100590_5_1_6"/>
<keyword evidence="1 3" id="KW-0689">Ribosomal protein</keyword>
<evidence type="ECO:0000256" key="2">
    <source>
        <dbReference type="ARBA" id="ARBA00023274"/>
    </source>
</evidence>
<dbReference type="OrthoDB" id="9807878at2"/>
<dbReference type="PANTHER" id="PTHR12919:SF20">
    <property type="entry name" value="SMALL RIBOSOMAL SUBUNIT PROTEIN BS16M"/>
    <property type="match status" value="1"/>
</dbReference>
<reference evidence="4 5" key="1">
    <citation type="submission" date="2011-11" db="EMBL/GenBank/DDBJ databases">
        <title>Improved High-Quality Draft sequence of Beggiatoa alba B18lD.</title>
        <authorList>
            <consortium name="US DOE Joint Genome Institute"/>
            <person name="Lucas S."/>
            <person name="Han J."/>
            <person name="Lapidus A."/>
            <person name="Cheng J.-F."/>
            <person name="Goodwin L."/>
            <person name="Pitluck S."/>
            <person name="Peters L."/>
            <person name="Mikhailova N."/>
            <person name="Held B."/>
            <person name="Detter J.C."/>
            <person name="Han C."/>
            <person name="Tapia R."/>
            <person name="Land M."/>
            <person name="Hauser L."/>
            <person name="Kyrpides N."/>
            <person name="Ivanova N."/>
            <person name="Pagani I."/>
            <person name="Samuel K."/>
            <person name="Teske A."/>
            <person name="Mueller J."/>
            <person name="Woyke T."/>
        </authorList>
    </citation>
    <scope>NUCLEOTIDE SEQUENCE [LARGE SCALE GENOMIC DNA]</scope>
    <source>
        <strain evidence="4 5">B18LD</strain>
    </source>
</reference>
<dbReference type="AlphaFoldDB" id="I3CEV1"/>
<name>I3CEV1_9GAMM</name>
<comment type="similarity">
    <text evidence="3">Belongs to the bacterial ribosomal protein bS16 family.</text>
</comment>
<dbReference type="SUPFAM" id="SSF54565">
    <property type="entry name" value="Ribosomal protein S16"/>
    <property type="match status" value="1"/>
</dbReference>